<dbReference type="Gene3D" id="2.130.10.30">
    <property type="entry name" value="Regulator of chromosome condensation 1/beta-lactamase-inhibitor protein II"/>
    <property type="match status" value="3"/>
</dbReference>
<feature type="repeat" description="RCC1" evidence="2">
    <location>
        <begin position="361"/>
        <end position="412"/>
    </location>
</feature>
<dbReference type="SUPFAM" id="SSF50985">
    <property type="entry name" value="RCC1/BLIP-II"/>
    <property type="match status" value="1"/>
</dbReference>
<evidence type="ECO:0000256" key="2">
    <source>
        <dbReference type="PROSITE-ProRule" id="PRU00235"/>
    </source>
</evidence>
<organism evidence="5 6">
    <name type="scientific">Ficus carica</name>
    <name type="common">Common fig</name>
    <dbReference type="NCBI Taxonomy" id="3494"/>
    <lineage>
        <taxon>Eukaryota</taxon>
        <taxon>Viridiplantae</taxon>
        <taxon>Streptophyta</taxon>
        <taxon>Embryophyta</taxon>
        <taxon>Tracheophyta</taxon>
        <taxon>Spermatophyta</taxon>
        <taxon>Magnoliopsida</taxon>
        <taxon>eudicotyledons</taxon>
        <taxon>Gunneridae</taxon>
        <taxon>Pentapetalae</taxon>
        <taxon>rosids</taxon>
        <taxon>fabids</taxon>
        <taxon>Rosales</taxon>
        <taxon>Moraceae</taxon>
        <taxon>Ficeae</taxon>
        <taxon>Ficus</taxon>
    </lineage>
</organism>
<evidence type="ECO:0000256" key="3">
    <source>
        <dbReference type="SAM" id="MobiDB-lite"/>
    </source>
</evidence>
<comment type="caution">
    <text evidence="5">The sequence shown here is derived from an EMBL/GenBank/DDBJ whole genome shotgun (WGS) entry which is preliminary data.</text>
</comment>
<dbReference type="Pfam" id="PF25390">
    <property type="entry name" value="WD40_RLD"/>
    <property type="match status" value="1"/>
</dbReference>
<feature type="domain" description="RCC1-like" evidence="4">
    <location>
        <begin position="250"/>
        <end position="512"/>
    </location>
</feature>
<evidence type="ECO:0000256" key="1">
    <source>
        <dbReference type="ARBA" id="ARBA00022737"/>
    </source>
</evidence>
<dbReference type="InterPro" id="IPR058923">
    <property type="entry name" value="RCC1-like_dom"/>
</dbReference>
<name>A0AA88A902_FICCA</name>
<keyword evidence="1" id="KW-0677">Repeat</keyword>
<feature type="repeat" description="RCC1" evidence="2">
    <location>
        <begin position="467"/>
        <end position="517"/>
    </location>
</feature>
<keyword evidence="6" id="KW-1185">Reference proteome</keyword>
<evidence type="ECO:0000259" key="4">
    <source>
        <dbReference type="Pfam" id="PF25390"/>
    </source>
</evidence>
<dbReference type="PROSITE" id="PS00626">
    <property type="entry name" value="RCC1_2"/>
    <property type="match status" value="2"/>
</dbReference>
<evidence type="ECO:0000313" key="6">
    <source>
        <dbReference type="Proteomes" id="UP001187192"/>
    </source>
</evidence>
<reference evidence="5" key="1">
    <citation type="submission" date="2023-07" db="EMBL/GenBank/DDBJ databases">
        <title>draft genome sequence of fig (Ficus carica).</title>
        <authorList>
            <person name="Takahashi T."/>
            <person name="Nishimura K."/>
        </authorList>
    </citation>
    <scope>NUCLEOTIDE SEQUENCE</scope>
</reference>
<evidence type="ECO:0000313" key="5">
    <source>
        <dbReference type="EMBL" id="GMN41428.1"/>
    </source>
</evidence>
<dbReference type="PROSITE" id="PS50012">
    <property type="entry name" value="RCC1_3"/>
    <property type="match status" value="6"/>
</dbReference>
<gene>
    <name evidence="5" type="ORF">TIFTF001_010651</name>
</gene>
<dbReference type="PRINTS" id="PR00633">
    <property type="entry name" value="RCCNDNSATION"/>
</dbReference>
<dbReference type="Proteomes" id="UP001187192">
    <property type="component" value="Unassembled WGS sequence"/>
</dbReference>
<feature type="repeat" description="RCC1" evidence="2">
    <location>
        <begin position="282"/>
        <end position="360"/>
    </location>
</feature>
<feature type="repeat" description="RCC1" evidence="2">
    <location>
        <begin position="211"/>
        <end position="283"/>
    </location>
</feature>
<dbReference type="PANTHER" id="PTHR22870">
    <property type="entry name" value="REGULATOR OF CHROMOSOME CONDENSATION"/>
    <property type="match status" value="1"/>
</dbReference>
<dbReference type="EMBL" id="BTGU01000012">
    <property type="protein sequence ID" value="GMN41428.1"/>
    <property type="molecule type" value="Genomic_DNA"/>
</dbReference>
<sequence length="519" mass="55139">MNGDGGGTSREVKMEERESTQRVVYMWGYLPGALQQRSPLLSPTIVRLPSPSSWMDVCGGGCGFAMAISGVSYDLRFFKIWFFSPTLWLRLRLIGFDVDWDRALRPIESGKLITWGSTDDLGQSYVTSGKHGETPEPFLLPTEASIVKAAAGWAHCVAVTDSGEVFTWGWKECIPSGKVFGDLSAGASTEREVLERQSSFSTEQVSPRSQGSRSSGGAGSGNDARSGEESTKRRRVSSAKQAAESSSAEESLSALPCLVTLNAGVRIASVAAGGRHTLALSGQVWGWGYGGEGQLGLGSRIRMVSSPHPIPCIDSSSYGRDRSSAISRGSMSEGQSYRVPGTYIKAIACGGRHSAVITDAGALLTFGWGLYGQCGQGCTDDELSPVCVSSLLGIRIESVAAGLWHTVCVSSDGDVYAFGGNQFGQLGTGAEQAETLPRLLDSPSLENTHAKNISCGARHSAIITEDGKVFCWGWNKYGQLGLGDVIDRNIPSEVAIAGCVPKKVVCGWWHTLLLAESPT</sequence>
<dbReference type="PANTHER" id="PTHR22870:SF382">
    <property type="entry name" value="REGULATOR OF CHROMOSOME CONDENSATION (RCC1) FAMILY PROTEIN"/>
    <property type="match status" value="1"/>
</dbReference>
<dbReference type="Pfam" id="PF13540">
    <property type="entry name" value="RCC1_2"/>
    <property type="match status" value="1"/>
</dbReference>
<dbReference type="InterPro" id="IPR009091">
    <property type="entry name" value="RCC1/BLIP-II"/>
</dbReference>
<accession>A0AA88A902</accession>
<feature type="compositionally biased region" description="Polar residues" evidence="3">
    <location>
        <begin position="196"/>
        <end position="207"/>
    </location>
</feature>
<dbReference type="InterPro" id="IPR000408">
    <property type="entry name" value="Reg_chr_condens"/>
</dbReference>
<proteinExistence type="predicted"/>
<dbReference type="AlphaFoldDB" id="A0AA88A902"/>
<feature type="repeat" description="RCC1" evidence="2">
    <location>
        <begin position="110"/>
        <end position="162"/>
    </location>
</feature>
<dbReference type="InterPro" id="IPR051210">
    <property type="entry name" value="Ub_ligase/GEF_domain"/>
</dbReference>
<protein>
    <recommendedName>
        <fullName evidence="4">RCC1-like domain-containing protein</fullName>
    </recommendedName>
</protein>
<feature type="region of interest" description="Disordered" evidence="3">
    <location>
        <begin position="191"/>
        <end position="245"/>
    </location>
</feature>
<feature type="repeat" description="RCC1" evidence="2">
    <location>
        <begin position="413"/>
        <end position="466"/>
    </location>
</feature>